<dbReference type="EMBL" id="LTAO01000037">
    <property type="protein sequence ID" value="KYG27041.1"/>
    <property type="molecule type" value="Genomic_DNA"/>
</dbReference>
<accession>A0A161P7I0</accession>
<evidence type="ECO:0000256" key="1">
    <source>
        <dbReference type="SAM" id="Phobius"/>
    </source>
</evidence>
<gene>
    <name evidence="2" type="ORF">AZF04_11960</name>
</gene>
<dbReference type="AlphaFoldDB" id="A0A161P7I0"/>
<feature type="transmembrane region" description="Helical" evidence="1">
    <location>
        <begin position="7"/>
        <end position="27"/>
    </location>
</feature>
<proteinExistence type="predicted"/>
<sequence>MFSNKQSIVYFIFTLSITIILASLYYVERNKNISPNEAMQALINGQELSFSESVNKEQIEDLRSILRSSKISNTHSIKIVSEQGTYIVHFSNGNNREFIIESIHKDY</sequence>
<dbReference type="Proteomes" id="UP000075806">
    <property type="component" value="Unassembled WGS sequence"/>
</dbReference>
<comment type="caution">
    <text evidence="2">The sequence shown here is derived from an EMBL/GenBank/DDBJ whole genome shotgun (WGS) entry which is preliminary data.</text>
</comment>
<keyword evidence="3" id="KW-1185">Reference proteome</keyword>
<protein>
    <submittedName>
        <fullName evidence="2">Uncharacterized protein</fullName>
    </submittedName>
</protein>
<evidence type="ECO:0000313" key="3">
    <source>
        <dbReference type="Proteomes" id="UP000075806"/>
    </source>
</evidence>
<keyword evidence="1" id="KW-0472">Membrane</keyword>
<organism evidence="2 3">
    <name type="scientific">Alkalihalobacillus trypoxylicola</name>
    <dbReference type="NCBI Taxonomy" id="519424"/>
    <lineage>
        <taxon>Bacteria</taxon>
        <taxon>Bacillati</taxon>
        <taxon>Bacillota</taxon>
        <taxon>Bacilli</taxon>
        <taxon>Bacillales</taxon>
        <taxon>Bacillaceae</taxon>
        <taxon>Alkalihalobacillus</taxon>
    </lineage>
</organism>
<evidence type="ECO:0000313" key="2">
    <source>
        <dbReference type="EMBL" id="KYG27041.1"/>
    </source>
</evidence>
<keyword evidence="1" id="KW-1133">Transmembrane helix</keyword>
<reference evidence="2" key="1">
    <citation type="submission" date="2016-02" db="EMBL/GenBank/DDBJ databases">
        <title>Genome sequence of Bacillus trypoxylicola KCTC 13244(T).</title>
        <authorList>
            <person name="Jeong H."/>
            <person name="Park S.-H."/>
            <person name="Choi S.-K."/>
        </authorList>
    </citation>
    <scope>NUCLEOTIDE SEQUENCE [LARGE SCALE GENOMIC DNA]</scope>
    <source>
        <strain evidence="2">KCTC 13244</strain>
    </source>
</reference>
<dbReference type="RefSeq" id="WP_061949989.1">
    <property type="nucleotide sequence ID" value="NZ_LTAO01000037.1"/>
</dbReference>
<keyword evidence="1" id="KW-0812">Transmembrane</keyword>
<name>A0A161P7I0_9BACI</name>